<sequence>MRAAIVIFGAAVRPDGSASPTLRRRVEAAARFGARLADPLYVPTGAKGRFGPAESRVMARLLEEFGVAAANILEEPTGTDTLSSALASVALLRGMGHAGPVYAATSRFHLPRCLLLLRLAGMPARPVPIGGSAGAEGWRRRWYWRLREVPAIPYDAGLALWHRLVRRGGHS</sequence>
<dbReference type="GO" id="GO:0005886">
    <property type="term" value="C:plasma membrane"/>
    <property type="evidence" value="ECO:0007669"/>
    <property type="project" value="TreeGrafter"/>
</dbReference>
<gene>
    <name evidence="2" type="ORF">SAMN04487779_102533</name>
</gene>
<dbReference type="Proteomes" id="UP000198925">
    <property type="component" value="Unassembled WGS sequence"/>
</dbReference>
<dbReference type="InterPro" id="IPR014729">
    <property type="entry name" value="Rossmann-like_a/b/a_fold"/>
</dbReference>
<accession>A0A1G7BHK5</accession>
<name>A0A1G7BHK5_9PROT</name>
<dbReference type="EMBL" id="FMZX01000025">
    <property type="protein sequence ID" value="SDE26514.1"/>
    <property type="molecule type" value="Genomic_DNA"/>
</dbReference>
<dbReference type="CDD" id="cd06259">
    <property type="entry name" value="YdcF-like"/>
    <property type="match status" value="1"/>
</dbReference>
<reference evidence="2 3" key="1">
    <citation type="submission" date="2016-10" db="EMBL/GenBank/DDBJ databases">
        <authorList>
            <person name="de Groot N.N."/>
        </authorList>
    </citation>
    <scope>NUCLEOTIDE SEQUENCE [LARGE SCALE GENOMIC DNA]</scope>
    <source>
        <strain evidence="2 3">CPCC 100156</strain>
    </source>
</reference>
<dbReference type="Gene3D" id="3.40.50.620">
    <property type="entry name" value="HUPs"/>
    <property type="match status" value="1"/>
</dbReference>
<feature type="domain" description="DUF218" evidence="1">
    <location>
        <begin position="4"/>
        <end position="141"/>
    </location>
</feature>
<dbReference type="PANTHER" id="PTHR30336:SF20">
    <property type="entry name" value="DUF218 DOMAIN-CONTAINING PROTEIN"/>
    <property type="match status" value="1"/>
</dbReference>
<dbReference type="InterPro" id="IPR051599">
    <property type="entry name" value="Cell_Envelope_Assoc"/>
</dbReference>
<dbReference type="InterPro" id="IPR003848">
    <property type="entry name" value="DUF218"/>
</dbReference>
<organism evidence="2 3">
    <name type="scientific">Belnapia rosea</name>
    <dbReference type="NCBI Taxonomy" id="938405"/>
    <lineage>
        <taxon>Bacteria</taxon>
        <taxon>Pseudomonadati</taxon>
        <taxon>Pseudomonadota</taxon>
        <taxon>Alphaproteobacteria</taxon>
        <taxon>Acetobacterales</taxon>
        <taxon>Roseomonadaceae</taxon>
        <taxon>Belnapia</taxon>
    </lineage>
</organism>
<dbReference type="RefSeq" id="WP_090664908.1">
    <property type="nucleotide sequence ID" value="NZ_FMZX01000025.1"/>
</dbReference>
<proteinExistence type="predicted"/>
<dbReference type="Pfam" id="PF02698">
    <property type="entry name" value="DUF218"/>
    <property type="match status" value="1"/>
</dbReference>
<dbReference type="AlphaFoldDB" id="A0A1G7BHK5"/>
<protein>
    <submittedName>
        <fullName evidence="2">DUF218 domain-containing protein</fullName>
    </submittedName>
</protein>
<dbReference type="PANTHER" id="PTHR30336">
    <property type="entry name" value="INNER MEMBRANE PROTEIN, PROBABLE PERMEASE"/>
    <property type="match status" value="1"/>
</dbReference>
<evidence type="ECO:0000259" key="1">
    <source>
        <dbReference type="Pfam" id="PF02698"/>
    </source>
</evidence>
<evidence type="ECO:0000313" key="3">
    <source>
        <dbReference type="Proteomes" id="UP000198925"/>
    </source>
</evidence>
<evidence type="ECO:0000313" key="2">
    <source>
        <dbReference type="EMBL" id="SDE26514.1"/>
    </source>
</evidence>
<dbReference type="STRING" id="938405.SAMN02927895_01311"/>
<keyword evidence="3" id="KW-1185">Reference proteome</keyword>